<dbReference type="Proteomes" id="UP000265520">
    <property type="component" value="Unassembled WGS sequence"/>
</dbReference>
<feature type="region of interest" description="Disordered" evidence="1">
    <location>
        <begin position="1"/>
        <end position="47"/>
    </location>
</feature>
<evidence type="ECO:0000313" key="2">
    <source>
        <dbReference type="EMBL" id="MCI45588.1"/>
    </source>
</evidence>
<keyword evidence="3" id="KW-1185">Reference proteome</keyword>
<protein>
    <submittedName>
        <fullName evidence="2">Uncharacterized protein</fullName>
    </submittedName>
</protein>
<accession>A0A392S9S0</accession>
<dbReference type="EMBL" id="LXQA010346104">
    <property type="protein sequence ID" value="MCI45588.1"/>
    <property type="molecule type" value="Genomic_DNA"/>
</dbReference>
<comment type="caution">
    <text evidence="2">The sequence shown here is derived from an EMBL/GenBank/DDBJ whole genome shotgun (WGS) entry which is preliminary data.</text>
</comment>
<dbReference type="AlphaFoldDB" id="A0A392S9S0"/>
<evidence type="ECO:0000313" key="3">
    <source>
        <dbReference type="Proteomes" id="UP000265520"/>
    </source>
</evidence>
<proteinExistence type="predicted"/>
<reference evidence="2 3" key="1">
    <citation type="journal article" date="2018" name="Front. Plant Sci.">
        <title>Red Clover (Trifolium pratense) and Zigzag Clover (T. medium) - A Picture of Genomic Similarities and Differences.</title>
        <authorList>
            <person name="Dluhosova J."/>
            <person name="Istvanek J."/>
            <person name="Nedelnik J."/>
            <person name="Repkova J."/>
        </authorList>
    </citation>
    <scope>NUCLEOTIDE SEQUENCE [LARGE SCALE GENOMIC DNA]</scope>
    <source>
        <strain evidence="3">cv. 10/8</strain>
        <tissue evidence="2">Leaf</tissue>
    </source>
</reference>
<feature type="non-terminal residue" evidence="2">
    <location>
        <position position="1"/>
    </location>
</feature>
<name>A0A392S9S0_9FABA</name>
<sequence>LPRGVGWTTELDKIRPGKRGSGKGLAKPYFAFGKGGNLGQKKANSLR</sequence>
<organism evidence="2 3">
    <name type="scientific">Trifolium medium</name>
    <dbReference type="NCBI Taxonomy" id="97028"/>
    <lineage>
        <taxon>Eukaryota</taxon>
        <taxon>Viridiplantae</taxon>
        <taxon>Streptophyta</taxon>
        <taxon>Embryophyta</taxon>
        <taxon>Tracheophyta</taxon>
        <taxon>Spermatophyta</taxon>
        <taxon>Magnoliopsida</taxon>
        <taxon>eudicotyledons</taxon>
        <taxon>Gunneridae</taxon>
        <taxon>Pentapetalae</taxon>
        <taxon>rosids</taxon>
        <taxon>fabids</taxon>
        <taxon>Fabales</taxon>
        <taxon>Fabaceae</taxon>
        <taxon>Papilionoideae</taxon>
        <taxon>50 kb inversion clade</taxon>
        <taxon>NPAAA clade</taxon>
        <taxon>Hologalegina</taxon>
        <taxon>IRL clade</taxon>
        <taxon>Trifolieae</taxon>
        <taxon>Trifolium</taxon>
    </lineage>
</organism>
<evidence type="ECO:0000256" key="1">
    <source>
        <dbReference type="SAM" id="MobiDB-lite"/>
    </source>
</evidence>